<proteinExistence type="predicted"/>
<keyword evidence="2" id="KW-0597">Phosphoprotein</keyword>
<dbReference type="PANTHER" id="PTHR34220:SF7">
    <property type="entry name" value="SENSOR HISTIDINE KINASE YPDA"/>
    <property type="match status" value="1"/>
</dbReference>
<keyword evidence="5" id="KW-0812">Transmembrane</keyword>
<gene>
    <name evidence="7" type="ORF">RZO55_10105</name>
</gene>
<dbReference type="PROSITE" id="PS50885">
    <property type="entry name" value="HAMP"/>
    <property type="match status" value="1"/>
</dbReference>
<dbReference type="InterPro" id="IPR003660">
    <property type="entry name" value="HAMP_dom"/>
</dbReference>
<evidence type="ECO:0000256" key="1">
    <source>
        <dbReference type="ARBA" id="ARBA00004370"/>
    </source>
</evidence>
<dbReference type="EMBL" id="JAWONS010000148">
    <property type="protein sequence ID" value="MDW2797926.1"/>
    <property type="molecule type" value="Genomic_DNA"/>
</dbReference>
<dbReference type="PANTHER" id="PTHR34220">
    <property type="entry name" value="SENSOR HISTIDINE KINASE YPDA"/>
    <property type="match status" value="1"/>
</dbReference>
<dbReference type="GO" id="GO:0016301">
    <property type="term" value="F:kinase activity"/>
    <property type="evidence" value="ECO:0007669"/>
    <property type="project" value="UniProtKB-KW"/>
</dbReference>
<feature type="transmembrane region" description="Helical" evidence="5">
    <location>
        <begin position="310"/>
        <end position="331"/>
    </location>
</feature>
<keyword evidence="5" id="KW-1133">Transmembrane helix</keyword>
<reference evidence="7 8" key="1">
    <citation type="submission" date="2023-10" db="EMBL/GenBank/DDBJ databases">
        <title>A novel Glycoside Hydrolase 43-Like Enzyme from Clostrdium boliviensis is an Endo-xylanase, and a Candidate for Xylooligosaccharides Production from Different Xylan Substrates.</title>
        <authorList>
            <person name="Alvarez M.T."/>
            <person name="Rocabado-Villegas L.R."/>
            <person name="Salas-Veizaga D.M."/>
            <person name="Linares-Pasten J.A."/>
            <person name="Gudmundsdottir E.E."/>
            <person name="Hreggvidsson G.O."/>
            <person name="Adlercreutz P."/>
            <person name="Nordberg Karlsson E."/>
        </authorList>
    </citation>
    <scope>NUCLEOTIDE SEQUENCE [LARGE SCALE GENOMIC DNA]</scope>
    <source>
        <strain evidence="7 8">E-1</strain>
    </source>
</reference>
<dbReference type="Gene3D" id="3.30.565.10">
    <property type="entry name" value="Histidine kinase-like ATPase, C-terminal domain"/>
    <property type="match status" value="1"/>
</dbReference>
<organism evidence="7 8">
    <name type="scientific">Clostridium boliviensis</name>
    <dbReference type="NCBI Taxonomy" id="318465"/>
    <lineage>
        <taxon>Bacteria</taxon>
        <taxon>Bacillati</taxon>
        <taxon>Bacillota</taxon>
        <taxon>Clostridia</taxon>
        <taxon>Eubacteriales</taxon>
        <taxon>Clostridiaceae</taxon>
        <taxon>Clostridium</taxon>
    </lineage>
</organism>
<dbReference type="InterPro" id="IPR003594">
    <property type="entry name" value="HATPase_dom"/>
</dbReference>
<evidence type="ECO:0000313" key="7">
    <source>
        <dbReference type="EMBL" id="MDW2797926.1"/>
    </source>
</evidence>
<evidence type="ECO:0000256" key="4">
    <source>
        <dbReference type="ARBA" id="ARBA00022777"/>
    </source>
</evidence>
<protein>
    <submittedName>
        <fullName evidence="7">Histidine kinase</fullName>
    </submittedName>
</protein>
<evidence type="ECO:0000256" key="3">
    <source>
        <dbReference type="ARBA" id="ARBA00022679"/>
    </source>
</evidence>
<evidence type="ECO:0000256" key="5">
    <source>
        <dbReference type="SAM" id="Phobius"/>
    </source>
</evidence>
<comment type="subcellular location">
    <subcellularLocation>
        <location evidence="1">Membrane</location>
    </subcellularLocation>
</comment>
<accession>A0ABU4GJZ4</accession>
<dbReference type="Proteomes" id="UP001276854">
    <property type="component" value="Unassembled WGS sequence"/>
</dbReference>
<comment type="caution">
    <text evidence="7">The sequence shown here is derived from an EMBL/GenBank/DDBJ whole genome shotgun (WGS) entry which is preliminary data.</text>
</comment>
<sequence>MRHPIRRAKTYYNNMMLQTKFTITHLLITTIPMLVMFLFFYGKLYNMVLAYTVRSEQTASAMTIPQIDLLIDTILTAQKDLEGHPYYRKLFHSRDYRTADPLTDSADAIDFCRLAEKTIDGEYITDIRIYMDLPNSQPIFYKKDTRRIFRPMSEARGAYWHGIFQGNRSYSSLFCPEFYLSPIEVKESGDMAFITKASIPYNEDLRTCYIAIYYSKAPFTSLLKNNLSRDTSVAYIINDRDSTVATSNHGLAGIYHFSYGKVRDYFMSSDNFIMKKILGEDVYAGFYHIQKTNWFMVAVIPTKSIIQKSVLIVIGFFFIYLICIITAFLIATKLSHSITNRISSVILQMSRVRSGPPTPLPDSVYHDEIGGLIDTYNYMTRAMNQLIAEQNKAAEDLRLAEFHTLQAQINPHFLYNTMDMINWLAKQGRTDEVSEAIVDLSRFYKLTLSRKETLSTIADELEHANIYVRLQNMRYHQVIDLVNDMPDYMMDCTIPKLTFQPVVENAILHGLLEKIPKGGTIVITGWLEENAAVILISDDGVGIPEDKLSGLLSGKGTSKTGTNIAVFNTHRRLQILYGPEYGLTYNSVPGKGTEVELRVRTAVIP</sequence>
<dbReference type="Pfam" id="PF02518">
    <property type="entry name" value="HATPase_c"/>
    <property type="match status" value="1"/>
</dbReference>
<keyword evidence="4 7" id="KW-0418">Kinase</keyword>
<dbReference type="SUPFAM" id="SSF55874">
    <property type="entry name" value="ATPase domain of HSP90 chaperone/DNA topoisomerase II/histidine kinase"/>
    <property type="match status" value="1"/>
</dbReference>
<evidence type="ECO:0000313" key="8">
    <source>
        <dbReference type="Proteomes" id="UP001276854"/>
    </source>
</evidence>
<dbReference type="InterPro" id="IPR010559">
    <property type="entry name" value="Sig_transdc_His_kin_internal"/>
</dbReference>
<dbReference type="InterPro" id="IPR050640">
    <property type="entry name" value="Bact_2-comp_sensor_kinase"/>
</dbReference>
<dbReference type="SMART" id="SM00304">
    <property type="entry name" value="HAMP"/>
    <property type="match status" value="1"/>
</dbReference>
<keyword evidence="5" id="KW-0472">Membrane</keyword>
<dbReference type="Pfam" id="PF06580">
    <property type="entry name" value="His_kinase"/>
    <property type="match status" value="1"/>
</dbReference>
<keyword evidence="8" id="KW-1185">Reference proteome</keyword>
<keyword evidence="3" id="KW-0808">Transferase</keyword>
<name>A0ABU4GJZ4_9CLOT</name>
<evidence type="ECO:0000259" key="6">
    <source>
        <dbReference type="PROSITE" id="PS50885"/>
    </source>
</evidence>
<dbReference type="InterPro" id="IPR036890">
    <property type="entry name" value="HATPase_C_sf"/>
</dbReference>
<feature type="transmembrane region" description="Helical" evidence="5">
    <location>
        <begin position="21"/>
        <end position="41"/>
    </location>
</feature>
<dbReference type="Gene3D" id="6.10.340.10">
    <property type="match status" value="1"/>
</dbReference>
<dbReference type="RefSeq" id="WP_318064170.1">
    <property type="nucleotide sequence ID" value="NZ_JAWONS010000148.1"/>
</dbReference>
<feature type="domain" description="HAMP" evidence="6">
    <location>
        <begin position="336"/>
        <end position="388"/>
    </location>
</feature>
<evidence type="ECO:0000256" key="2">
    <source>
        <dbReference type="ARBA" id="ARBA00022553"/>
    </source>
</evidence>